<feature type="compositionally biased region" description="Basic and acidic residues" evidence="6">
    <location>
        <begin position="14"/>
        <end position="24"/>
    </location>
</feature>
<dbReference type="EMBL" id="QRQN01000001">
    <property type="protein sequence ID" value="RHN11880.1"/>
    <property type="molecule type" value="Genomic_DNA"/>
</dbReference>
<evidence type="ECO:0000313" key="9">
    <source>
        <dbReference type="EMBL" id="RHA69714.1"/>
    </source>
</evidence>
<feature type="transmembrane region" description="Helical" evidence="7">
    <location>
        <begin position="126"/>
        <end position="149"/>
    </location>
</feature>
<comment type="caution">
    <text evidence="10">The sequence shown here is derived from an EMBL/GenBank/DDBJ whole genome shotgun (WGS) entry which is preliminary data.</text>
</comment>
<dbReference type="Pfam" id="PF02690">
    <property type="entry name" value="Na_Pi_cotrans"/>
    <property type="match status" value="2"/>
</dbReference>
<feature type="region of interest" description="Disordered" evidence="6">
    <location>
        <begin position="1"/>
        <end position="24"/>
    </location>
</feature>
<dbReference type="GO" id="GO:0044341">
    <property type="term" value="P:sodium-dependent phosphate transport"/>
    <property type="evidence" value="ECO:0007669"/>
    <property type="project" value="InterPro"/>
</dbReference>
<evidence type="ECO:0000256" key="3">
    <source>
        <dbReference type="ARBA" id="ARBA00022692"/>
    </source>
</evidence>
<evidence type="ECO:0000256" key="4">
    <source>
        <dbReference type="ARBA" id="ARBA00022989"/>
    </source>
</evidence>
<evidence type="ECO:0000313" key="11">
    <source>
        <dbReference type="Proteomes" id="UP000283586"/>
    </source>
</evidence>
<feature type="transmembrane region" description="Helical" evidence="7">
    <location>
        <begin position="72"/>
        <end position="99"/>
    </location>
</feature>
<dbReference type="InterPro" id="IPR038078">
    <property type="entry name" value="PhoU-like_sf"/>
</dbReference>
<evidence type="ECO:0000313" key="12">
    <source>
        <dbReference type="Proteomes" id="UP000284465"/>
    </source>
</evidence>
<feature type="transmembrane region" description="Helical" evidence="7">
    <location>
        <begin position="309"/>
        <end position="327"/>
    </location>
</feature>
<dbReference type="InterPro" id="IPR004633">
    <property type="entry name" value="NaPi_cotrn-rel/YqeW-like"/>
</dbReference>
<dbReference type="Gene3D" id="1.20.58.220">
    <property type="entry name" value="Phosphate transport system protein phou homolog 2, domain 2"/>
    <property type="match status" value="1"/>
</dbReference>
<feature type="transmembrane region" description="Helical" evidence="7">
    <location>
        <begin position="198"/>
        <end position="224"/>
    </location>
</feature>
<evidence type="ECO:0000256" key="7">
    <source>
        <dbReference type="SAM" id="Phobius"/>
    </source>
</evidence>
<name>A0A3R6HN19_9FIRM</name>
<keyword evidence="5 7" id="KW-0472">Membrane</keyword>
<keyword evidence="3 7" id="KW-0812">Transmembrane</keyword>
<feature type="domain" description="PhoU" evidence="8">
    <location>
        <begin position="483"/>
        <end position="562"/>
    </location>
</feature>
<comment type="subcellular location">
    <subcellularLocation>
        <location evidence="1">Cell membrane</location>
        <topology evidence="1">Multi-pass membrane protein</topology>
    </subcellularLocation>
</comment>
<dbReference type="PANTHER" id="PTHR10010">
    <property type="entry name" value="SOLUTE CARRIER FAMILY 34 SODIUM PHOSPHATE , MEMBER 2-RELATED"/>
    <property type="match status" value="1"/>
</dbReference>
<dbReference type="NCBIfam" id="NF037997">
    <property type="entry name" value="Na_Pi_symport"/>
    <property type="match status" value="1"/>
</dbReference>
<evidence type="ECO:0000313" key="10">
    <source>
        <dbReference type="EMBL" id="RHN11880.1"/>
    </source>
</evidence>
<sequence>MWQSGSKAPAGTAEKCRNNEKKRDKMGAKEFASLLGGLALFLYGMNMMSQGMEAAAGNKMKQILERLTTNRYLGVLVGAVITAIIQSSSATTVMVVGFVNSGMMTLRQAVGVIMGANIGTTITGQLIALDAGAIAPFIAFLGVVMVVFLKQPKVRNIGGILAGLGVLFIGMEMMSTAMMPLRDSKAFIDMMTKFSNPLLGILAGAIFTALIQSSSASVGILQALATSGAISFSGAVYVLFGQNIGTCITAVLASIGTGRNAKRTTIIHLSFNIIGTAVFTILCMLTPLTSWVGGFTPANPAAQIANMHTLFNIVTTILLLPAGNLLAKLAEKILPDVDEPEEGMYLKYLKNTKPVTEGKIGVSAINFELTHKEIARMLEIAKKNVSDSFTAFLNCDDGFIPKVEEKEEYVDFLNREISEYISTNMAHESNTRGSRILSAYFKVTSNVERISDHAMNICGYSEWLKEKDVRFSQEVREEILQMQQTCEELLTLLLNENMEALDELSRVSALEQKMDDMTEDYRNRMMHRIQEGTASGEGSVLYTEMLTDFERIGDHALNIAQEMTEVRLAE</sequence>
<proteinExistence type="predicted"/>
<reference evidence="11 12" key="1">
    <citation type="submission" date="2018-08" db="EMBL/GenBank/DDBJ databases">
        <title>A genome reference for cultivated species of the human gut microbiota.</title>
        <authorList>
            <person name="Zou Y."/>
            <person name="Xue W."/>
            <person name="Luo G."/>
        </authorList>
    </citation>
    <scope>NUCLEOTIDE SEQUENCE [LARGE SCALE GENOMIC DNA]</scope>
    <source>
        <strain evidence="10 11">AF31-21AC</strain>
        <strain evidence="9 12">AM43-11</strain>
    </source>
</reference>
<dbReference type="GO" id="GO:0005436">
    <property type="term" value="F:sodium:phosphate symporter activity"/>
    <property type="evidence" value="ECO:0007669"/>
    <property type="project" value="InterPro"/>
</dbReference>
<feature type="domain" description="PhoU" evidence="8">
    <location>
        <begin position="374"/>
        <end position="458"/>
    </location>
</feature>
<evidence type="ECO:0000259" key="8">
    <source>
        <dbReference type="Pfam" id="PF01895"/>
    </source>
</evidence>
<protein>
    <submittedName>
        <fullName evidence="10">Na/Pi cotransporter family protein</fullName>
    </submittedName>
</protein>
<dbReference type="PANTHER" id="PTHR10010:SF46">
    <property type="entry name" value="SODIUM-DEPENDENT PHOSPHATE TRANSPORT PROTEIN 2B"/>
    <property type="match status" value="1"/>
</dbReference>
<dbReference type="SUPFAM" id="SSF109755">
    <property type="entry name" value="PhoU-like"/>
    <property type="match status" value="1"/>
</dbReference>
<dbReference type="Proteomes" id="UP000284465">
    <property type="component" value="Unassembled WGS sequence"/>
</dbReference>
<dbReference type="EMBL" id="QSFP01000002">
    <property type="protein sequence ID" value="RHA69714.1"/>
    <property type="molecule type" value="Genomic_DNA"/>
</dbReference>
<dbReference type="InterPro" id="IPR003841">
    <property type="entry name" value="Na/Pi_transpt"/>
</dbReference>
<feature type="transmembrane region" description="Helical" evidence="7">
    <location>
        <begin position="155"/>
        <end position="177"/>
    </location>
</feature>
<dbReference type="GO" id="GO:0005886">
    <property type="term" value="C:plasma membrane"/>
    <property type="evidence" value="ECO:0007669"/>
    <property type="project" value="UniProtKB-SubCell"/>
</dbReference>
<evidence type="ECO:0000256" key="2">
    <source>
        <dbReference type="ARBA" id="ARBA00022475"/>
    </source>
</evidence>
<keyword evidence="4 7" id="KW-1133">Transmembrane helix</keyword>
<dbReference type="Pfam" id="PF01895">
    <property type="entry name" value="PhoU"/>
    <property type="match status" value="2"/>
</dbReference>
<organism evidence="10 11">
    <name type="scientific">Roseburia intestinalis</name>
    <dbReference type="NCBI Taxonomy" id="166486"/>
    <lineage>
        <taxon>Bacteria</taxon>
        <taxon>Bacillati</taxon>
        <taxon>Bacillota</taxon>
        <taxon>Clostridia</taxon>
        <taxon>Lachnospirales</taxon>
        <taxon>Lachnospiraceae</taxon>
        <taxon>Roseburia</taxon>
    </lineage>
</organism>
<dbReference type="InterPro" id="IPR026022">
    <property type="entry name" value="PhoU_dom"/>
</dbReference>
<dbReference type="AlphaFoldDB" id="A0A3R6HN19"/>
<dbReference type="Proteomes" id="UP000283586">
    <property type="component" value="Unassembled WGS sequence"/>
</dbReference>
<feature type="transmembrane region" description="Helical" evidence="7">
    <location>
        <begin position="269"/>
        <end position="289"/>
    </location>
</feature>
<keyword evidence="2" id="KW-1003">Cell membrane</keyword>
<evidence type="ECO:0000256" key="5">
    <source>
        <dbReference type="ARBA" id="ARBA00023136"/>
    </source>
</evidence>
<evidence type="ECO:0000256" key="1">
    <source>
        <dbReference type="ARBA" id="ARBA00004651"/>
    </source>
</evidence>
<gene>
    <name evidence="9" type="ORF">DW927_02570</name>
    <name evidence="10" type="ORF">DWZ31_00010</name>
</gene>
<evidence type="ECO:0000256" key="6">
    <source>
        <dbReference type="SAM" id="MobiDB-lite"/>
    </source>
</evidence>
<accession>A0A3R6HN19</accession>
<feature type="transmembrane region" description="Helical" evidence="7">
    <location>
        <begin position="31"/>
        <end position="52"/>
    </location>
</feature>
<dbReference type="NCBIfam" id="TIGR00704">
    <property type="entry name" value="NaPi_cotrn_rel"/>
    <property type="match status" value="1"/>
</dbReference>